<dbReference type="Proteomes" id="UP000092594">
    <property type="component" value="Unassembled WGS sequence"/>
</dbReference>
<dbReference type="RefSeq" id="WP_039096738.1">
    <property type="nucleotide sequence ID" value="NZ_JTJP01000035.1"/>
</dbReference>
<proteinExistence type="predicted"/>
<dbReference type="SUPFAM" id="SSF52540">
    <property type="entry name" value="P-loop containing nucleoside triphosphate hydrolases"/>
    <property type="match status" value="1"/>
</dbReference>
<dbReference type="EMBL" id="JTJQ01000013">
    <property type="protein sequence ID" value="OBX01612.1"/>
    <property type="molecule type" value="Genomic_DNA"/>
</dbReference>
<dbReference type="AlphaFoldDB" id="A0AB36DWP9"/>
<gene>
    <name evidence="1" type="ORF">QV05_05275</name>
</gene>
<evidence type="ECO:0008006" key="3">
    <source>
        <dbReference type="Google" id="ProtNLM"/>
    </source>
</evidence>
<reference evidence="1 2" key="1">
    <citation type="submission" date="2014-11" db="EMBL/GenBank/DDBJ databases">
        <title>Pan-genome of Gallibacterium spp.</title>
        <authorList>
            <person name="Kudirkiene E."/>
            <person name="Bojesen A.M."/>
        </authorList>
    </citation>
    <scope>NUCLEOTIDE SEQUENCE [LARGE SCALE GENOMIC DNA]</scope>
    <source>
        <strain evidence="1 2">Gerl. 2740/89</strain>
    </source>
</reference>
<comment type="caution">
    <text evidence="1">The sequence shown here is derived from an EMBL/GenBank/DDBJ whole genome shotgun (WGS) entry which is preliminary data.</text>
</comment>
<name>A0AB36DWP9_9PAST</name>
<sequence length="65" mass="7395">MLTQIKKFEGLLIVSTNLIDNLDLAALCRFDFKLHFEYLEPEQRKDVAISQAKKLGLTSLNKGLT</sequence>
<evidence type="ECO:0000313" key="1">
    <source>
        <dbReference type="EMBL" id="OBX01612.1"/>
    </source>
</evidence>
<accession>A0AB36DWP9</accession>
<dbReference type="Gene3D" id="3.40.50.300">
    <property type="entry name" value="P-loop containing nucleotide triphosphate hydrolases"/>
    <property type="match status" value="1"/>
</dbReference>
<dbReference type="InterPro" id="IPR027417">
    <property type="entry name" value="P-loop_NTPase"/>
</dbReference>
<organism evidence="1 2">
    <name type="scientific">Gallibacterium genomosp. 1</name>
    <dbReference type="NCBI Taxonomy" id="155515"/>
    <lineage>
        <taxon>Bacteria</taxon>
        <taxon>Pseudomonadati</taxon>
        <taxon>Pseudomonadota</taxon>
        <taxon>Gammaproteobacteria</taxon>
        <taxon>Pasteurellales</taxon>
        <taxon>Pasteurellaceae</taxon>
        <taxon>Gallibacterium</taxon>
    </lineage>
</organism>
<protein>
    <recommendedName>
        <fullName evidence="3">ATPase AAA-type core domain-containing protein</fullName>
    </recommendedName>
</protein>
<keyword evidence="2" id="KW-1185">Reference proteome</keyword>
<evidence type="ECO:0000313" key="2">
    <source>
        <dbReference type="Proteomes" id="UP000092594"/>
    </source>
</evidence>